<reference evidence="2" key="1">
    <citation type="journal article" date="2010" name="Genome Res.">
        <title>Population genomic sequencing of Coccidioides fungi reveals recent hybridization and transposon control.</title>
        <authorList>
            <person name="Neafsey D.E."/>
            <person name="Barker B.M."/>
            <person name="Sharpton T.J."/>
            <person name="Stajich J.E."/>
            <person name="Park D.J."/>
            <person name="Whiston E."/>
            <person name="Hung C.-Y."/>
            <person name="McMahan C."/>
            <person name="White J."/>
            <person name="Sykes S."/>
            <person name="Heiman D."/>
            <person name="Young S."/>
            <person name="Zeng Q."/>
            <person name="Abouelleil A."/>
            <person name="Aftuck L."/>
            <person name="Bessette D."/>
            <person name="Brown A."/>
            <person name="FitzGerald M."/>
            <person name="Lui A."/>
            <person name="Macdonald J.P."/>
            <person name="Priest M."/>
            <person name="Orbach M.J."/>
            <person name="Galgiani J.N."/>
            <person name="Kirkland T.N."/>
            <person name="Cole G.T."/>
            <person name="Birren B.W."/>
            <person name="Henn M.R."/>
            <person name="Taylor J.W."/>
            <person name="Rounsley S.D."/>
        </authorList>
    </citation>
    <scope>NUCLEOTIDE SEQUENCE [LARGE SCALE GENOMIC DNA]</scope>
    <source>
        <strain evidence="2">RMSCC 757 / Silveira</strain>
    </source>
</reference>
<evidence type="ECO:0000313" key="2">
    <source>
        <dbReference type="Proteomes" id="UP000002497"/>
    </source>
</evidence>
<organism evidence="2">
    <name type="scientific">Coccidioides posadasii (strain RMSCC 757 / Silveira)</name>
    <name type="common">Valley fever fungus</name>
    <dbReference type="NCBI Taxonomy" id="443226"/>
    <lineage>
        <taxon>Eukaryota</taxon>
        <taxon>Fungi</taxon>
        <taxon>Dikarya</taxon>
        <taxon>Ascomycota</taxon>
        <taxon>Pezizomycotina</taxon>
        <taxon>Eurotiomycetes</taxon>
        <taxon>Eurotiomycetidae</taxon>
        <taxon>Onygenales</taxon>
        <taxon>Onygenaceae</taxon>
        <taxon>Coccidioides</taxon>
    </lineage>
</organism>
<gene>
    <name evidence="1" type="ORF">CPSG_02090</name>
</gene>
<dbReference type="Proteomes" id="UP000002497">
    <property type="component" value="Unassembled WGS sequence"/>
</dbReference>
<name>E9CXA7_COCPS</name>
<accession>E9CXA7</accession>
<dbReference type="HOGENOM" id="CLU_2654313_0_0_1"/>
<proteinExistence type="predicted"/>
<dbReference type="VEuPathDB" id="FungiDB:CPSG_02090"/>
<keyword evidence="2" id="KW-1185">Reference proteome</keyword>
<dbReference type="EMBL" id="GL636487">
    <property type="protein sequence ID" value="EFW21933.1"/>
    <property type="molecule type" value="Genomic_DNA"/>
</dbReference>
<protein>
    <submittedName>
        <fullName evidence="1">Uncharacterized protein</fullName>
    </submittedName>
</protein>
<evidence type="ECO:0000313" key="1">
    <source>
        <dbReference type="EMBL" id="EFW21933.1"/>
    </source>
</evidence>
<sequence length="76" mass="8480">MICQVADKCRVPKLKKGHGGAGLCERPFVEAAFLHIDVLQVSAGFNDVPERTEAFAADLMEHHLARRQFTGYKSCY</sequence>
<dbReference type="AlphaFoldDB" id="E9CXA7"/>
<reference evidence="2" key="2">
    <citation type="submission" date="2010-03" db="EMBL/GenBank/DDBJ databases">
        <title>The genome sequence of Coccidioides posadasii strain Silveira.</title>
        <authorList>
            <consortium name="The Broad Institute Genome Sequencing Center for Infectious Disease"/>
            <person name="Neafsey D."/>
            <person name="Orbach M."/>
            <person name="Henn M.R."/>
            <person name="Cole G.T."/>
            <person name="Galgiani J."/>
            <person name="Gardner M.J."/>
            <person name="Kirkland T.N."/>
            <person name="Taylor J.W."/>
            <person name="Young S.K."/>
            <person name="Zeng Q."/>
            <person name="Koehrsen M."/>
            <person name="Alvarado L."/>
            <person name="Berlin A."/>
            <person name="Borenstein D."/>
            <person name="Chapman S.B."/>
            <person name="Chen Z."/>
            <person name="Engels R."/>
            <person name="Freedman E."/>
            <person name="Gellesch M."/>
            <person name="Goldberg J."/>
            <person name="Griggs A."/>
            <person name="Gujja S."/>
            <person name="Heilman E."/>
            <person name="Heiman D."/>
            <person name="Howarth C."/>
            <person name="Jen D."/>
            <person name="Larson L."/>
            <person name="Mehta T."/>
            <person name="Neiman D."/>
            <person name="Park D."/>
            <person name="Pearson M."/>
            <person name="Richards J."/>
            <person name="Roberts A."/>
            <person name="Saif S."/>
            <person name="Shea T."/>
            <person name="Shenoy N."/>
            <person name="Sisk P."/>
            <person name="Stolte C."/>
            <person name="Sykes S."/>
            <person name="Walk T."/>
            <person name="White J."/>
            <person name="Yandava C."/>
            <person name="Haas B."/>
            <person name="Nusbaum C."/>
            <person name="Birren B."/>
        </authorList>
    </citation>
    <scope>NUCLEOTIDE SEQUENCE [LARGE SCALE GENOMIC DNA]</scope>
    <source>
        <strain evidence="2">RMSCC 757 / Silveira</strain>
    </source>
</reference>